<gene>
    <name evidence="1" type="ORF">BJ978_001567</name>
</gene>
<dbReference type="Gene3D" id="3.40.720.10">
    <property type="entry name" value="Alkaline Phosphatase, subunit A"/>
    <property type="match status" value="1"/>
</dbReference>
<dbReference type="InterPro" id="IPR014060">
    <property type="entry name" value="PglZ"/>
</dbReference>
<dbReference type="EMBL" id="JAMZDY010000001">
    <property type="protein sequence ID" value="MCP2370891.1"/>
    <property type="molecule type" value="Genomic_DNA"/>
</dbReference>
<keyword evidence="2" id="KW-1185">Reference proteome</keyword>
<dbReference type="AlphaFoldDB" id="A0A9X2H0E7"/>
<dbReference type="Proteomes" id="UP001139722">
    <property type="component" value="Unassembled WGS sequence"/>
</dbReference>
<evidence type="ECO:0000313" key="2">
    <source>
        <dbReference type="Proteomes" id="UP001139722"/>
    </source>
</evidence>
<dbReference type="RefSeq" id="WP_156999274.1">
    <property type="nucleotide sequence ID" value="NZ_BAAANU010000011.1"/>
</dbReference>
<dbReference type="InterPro" id="IPR017850">
    <property type="entry name" value="Alkaline_phosphatase_core_sf"/>
</dbReference>
<organism evidence="1 2">
    <name type="scientific">Agromyces terreus</name>
    <dbReference type="NCBI Taxonomy" id="424795"/>
    <lineage>
        <taxon>Bacteria</taxon>
        <taxon>Bacillati</taxon>
        <taxon>Actinomycetota</taxon>
        <taxon>Actinomycetes</taxon>
        <taxon>Micrococcales</taxon>
        <taxon>Microbacteriaceae</taxon>
        <taxon>Agromyces</taxon>
    </lineage>
</organism>
<dbReference type="SUPFAM" id="SSF53649">
    <property type="entry name" value="Alkaline phosphatase-like"/>
    <property type="match status" value="1"/>
</dbReference>
<name>A0A9X2H0E7_9MICO</name>
<dbReference type="NCBIfam" id="TIGR02687">
    <property type="entry name" value="BREX-1 system phosphatase PglZ type A"/>
    <property type="match status" value="1"/>
</dbReference>
<evidence type="ECO:0000313" key="1">
    <source>
        <dbReference type="EMBL" id="MCP2370891.1"/>
    </source>
</evidence>
<dbReference type="OrthoDB" id="9769734at2"/>
<dbReference type="Pfam" id="PF08665">
    <property type="entry name" value="PglZ"/>
    <property type="match status" value="1"/>
</dbReference>
<protein>
    <submittedName>
        <fullName evidence="1">Uncharacterized protein (TIGR02687 family)</fullName>
    </submittedName>
</protein>
<accession>A0A9X2H0E7</accession>
<sequence length="832" mass="92066">MSAPTSVSAHLDARFKDHRVVVWQDPARTYEAEVDAQVPAGVTVLRVENDEFAIKHRVLRSEPDASFLIYRGGLPAQGTSNWLLDLELAFGVFTADRGALLRADLGLTAPGADELIAAHEGLFSNAKLTTKLRALLSPGDDLSRIQAKMCAAVVGQKEHSFSELTRTLLIQQAAGDSAGYDALAKQGLTDFYWAGASRIYGYESDAPSVAGFVLWMFKQARDGFATTVSNKARNLEIDFRSFRNDRQSVKALKTLARQAQVDLDYVDHATDAPLAELVTTDIFDAGERAIIRRLIEGIATQTLAPRDIAETIRARRRDSVWFDDYATLYAALGAASELLPAIRSARVDLSGFDEGFTRYRDDLFRIDQLYRQYTLASKTAEFTQPLEALTEQIENAYVTDFLAKLGISWQQQLDQVAKWRTLAITSQSSFYEHHVAPLMRGGRKKAVVIISDALRYEVAEELASRIRGENKYEARIEAMLGNLPSYTQLGMASLLPHKTLAHSADGDPVLVDGQASNGTANRSKILAAVGGTAIQATDFVKMKPAERRDLYASHQVLYVYHDTIDATGDKAVSEHRTFKAAADAIDEVIDIVKKLTSANATNIFVTADHGFLYQESKLAPQFNLTVKPQGDQIVVENRRYVLGRGLKEDAAFRLFLPEEIGLSSDLEVQIPNSICRIVKPGAGFQFVHGGASLQEIVVPVISINKGRSNTVESVNVDIHPESDKITTGQVVVKLYQQSEVTDQRVARRLRAGLYFGAQLISNEPEMLFDAESTEGRDRFQSVRLLLSKDADAANNQSVEFRLSEPIGETGEWKKYKSVPYTLKRSFSTDFDF</sequence>
<reference evidence="1" key="1">
    <citation type="submission" date="2022-06" db="EMBL/GenBank/DDBJ databases">
        <title>Sequencing the genomes of 1000 actinobacteria strains.</title>
        <authorList>
            <person name="Klenk H.-P."/>
        </authorList>
    </citation>
    <scope>NUCLEOTIDE SEQUENCE</scope>
    <source>
        <strain evidence="1">DSM 22016</strain>
    </source>
</reference>
<comment type="caution">
    <text evidence="1">The sequence shown here is derived from an EMBL/GenBank/DDBJ whole genome shotgun (WGS) entry which is preliminary data.</text>
</comment>
<proteinExistence type="predicted"/>